<sequence>MAQLRKTAMSFGVTFEGDLISVIEGEHSIWDPSFGEVKIAWKGLRDHWRRLNNKKTGSSAEGPWVFSKSLRFLEFGEVTGNKICNFDETCASQDILEDEENSPPLDSPSPEENSIFPARGILASTTPLSKRKRHGSPEIAQGAPTLPGLSNKVMSLCCLNGERLRPSFTTRRTVLRPTTDAIYPIDR</sequence>
<keyword evidence="3" id="KW-1185">Reference proteome</keyword>
<evidence type="ECO:0008006" key="4">
    <source>
        <dbReference type="Google" id="ProtNLM"/>
    </source>
</evidence>
<name>A0A016VM03_9BILA</name>
<dbReference type="EMBL" id="JARK01001343">
    <property type="protein sequence ID" value="EYC28450.1"/>
    <property type="molecule type" value="Genomic_DNA"/>
</dbReference>
<dbReference type="STRING" id="53326.A0A016VM03"/>
<dbReference type="AlphaFoldDB" id="A0A016VM03"/>
<dbReference type="Proteomes" id="UP000024635">
    <property type="component" value="Unassembled WGS sequence"/>
</dbReference>
<comment type="caution">
    <text evidence="2">The sequence shown here is derived from an EMBL/GenBank/DDBJ whole genome shotgun (WGS) entry which is preliminary data.</text>
</comment>
<gene>
    <name evidence="2" type="primary">Acey_s0007.g3229</name>
    <name evidence="2" type="ORF">Y032_0007g3229</name>
</gene>
<evidence type="ECO:0000313" key="3">
    <source>
        <dbReference type="Proteomes" id="UP000024635"/>
    </source>
</evidence>
<dbReference type="OrthoDB" id="5984255at2759"/>
<organism evidence="2 3">
    <name type="scientific">Ancylostoma ceylanicum</name>
    <dbReference type="NCBI Taxonomy" id="53326"/>
    <lineage>
        <taxon>Eukaryota</taxon>
        <taxon>Metazoa</taxon>
        <taxon>Ecdysozoa</taxon>
        <taxon>Nematoda</taxon>
        <taxon>Chromadorea</taxon>
        <taxon>Rhabditida</taxon>
        <taxon>Rhabditina</taxon>
        <taxon>Rhabditomorpha</taxon>
        <taxon>Strongyloidea</taxon>
        <taxon>Ancylostomatidae</taxon>
        <taxon>Ancylostomatinae</taxon>
        <taxon>Ancylostoma</taxon>
    </lineage>
</organism>
<evidence type="ECO:0000313" key="2">
    <source>
        <dbReference type="EMBL" id="EYC28450.1"/>
    </source>
</evidence>
<evidence type="ECO:0000256" key="1">
    <source>
        <dbReference type="SAM" id="MobiDB-lite"/>
    </source>
</evidence>
<protein>
    <recommendedName>
        <fullName evidence="4">MADF domain-containing protein</fullName>
    </recommendedName>
</protein>
<feature type="region of interest" description="Disordered" evidence="1">
    <location>
        <begin position="126"/>
        <end position="145"/>
    </location>
</feature>
<reference evidence="3" key="1">
    <citation type="journal article" date="2015" name="Nat. Genet.">
        <title>The genome and transcriptome of the zoonotic hookworm Ancylostoma ceylanicum identify infection-specific gene families.</title>
        <authorList>
            <person name="Schwarz E.M."/>
            <person name="Hu Y."/>
            <person name="Antoshechkin I."/>
            <person name="Miller M.M."/>
            <person name="Sternberg P.W."/>
            <person name="Aroian R.V."/>
        </authorList>
    </citation>
    <scope>NUCLEOTIDE SEQUENCE</scope>
    <source>
        <strain evidence="3">HY135</strain>
    </source>
</reference>
<proteinExistence type="predicted"/>
<feature type="region of interest" description="Disordered" evidence="1">
    <location>
        <begin position="98"/>
        <end position="118"/>
    </location>
</feature>
<accession>A0A016VM03</accession>